<evidence type="ECO:0000256" key="4">
    <source>
        <dbReference type="PROSITE-ProRule" id="PRU01211"/>
    </source>
</evidence>
<accession>A0AAV5SX80</accession>
<dbReference type="InterPro" id="IPR001506">
    <property type="entry name" value="Peptidase_M12A"/>
</dbReference>
<comment type="caution">
    <text evidence="4">Lacks conserved residue(s) required for the propagation of feature annotation.</text>
</comment>
<dbReference type="GO" id="GO:0006508">
    <property type="term" value="P:proteolysis"/>
    <property type="evidence" value="ECO:0007669"/>
    <property type="project" value="InterPro"/>
</dbReference>
<protein>
    <recommendedName>
        <fullName evidence="5">Peptidase M12A domain-containing protein</fullName>
    </recommendedName>
</protein>
<keyword evidence="2" id="KW-0862">Zinc</keyword>
<evidence type="ECO:0000313" key="7">
    <source>
        <dbReference type="Proteomes" id="UP001432027"/>
    </source>
</evidence>
<evidence type="ECO:0000259" key="5">
    <source>
        <dbReference type="PROSITE" id="PS51864"/>
    </source>
</evidence>
<dbReference type="PROSITE" id="PS51864">
    <property type="entry name" value="ASTACIN"/>
    <property type="match status" value="1"/>
</dbReference>
<evidence type="ECO:0000256" key="2">
    <source>
        <dbReference type="ARBA" id="ARBA00022833"/>
    </source>
</evidence>
<comment type="caution">
    <text evidence="6">The sequence shown here is derived from an EMBL/GenBank/DDBJ whole genome shotgun (WGS) entry which is preliminary data.</text>
</comment>
<evidence type="ECO:0000313" key="6">
    <source>
        <dbReference type="EMBL" id="GMS87355.1"/>
    </source>
</evidence>
<name>A0AAV5SX80_9BILA</name>
<sequence length="267" mass="29765">MLSASITHRTGSIVITSSKYCFQQYLSSETHKFQLTDRQNNNFGVSYDFGSVLHYGAFGFSTNGQPVLVAPDYINTMGQRKTLTFNDYKMINSLYDCTANCTNQMVCLNGGYTSPRNCNVCICNDFFTGTNCETSKTTIAIFTSRPGRTAFHQDYNRTLFLSGNNYNWDMFGKDAPKIIRAPVGKKIKVTINKIYANYGQLECYEGCPFVGLQFVDNVDGDLTTMGRLFCCAKDEKTSFVSKSNIIGYKAFASPGMAFDGQVTYTVV</sequence>
<dbReference type="Gene3D" id="3.40.390.10">
    <property type="entry name" value="Collagenase (Catalytic Domain)"/>
    <property type="match status" value="1"/>
</dbReference>
<evidence type="ECO:0000256" key="3">
    <source>
        <dbReference type="ARBA" id="ARBA00023049"/>
    </source>
</evidence>
<proteinExistence type="predicted"/>
<dbReference type="PANTHER" id="PTHR10127">
    <property type="entry name" value="DISCOIDIN, CUB, EGF, LAMININ , AND ZINC METALLOPROTEASE DOMAIN CONTAINING"/>
    <property type="match status" value="1"/>
</dbReference>
<dbReference type="PANTHER" id="PTHR10127:SF831">
    <property type="entry name" value="ZINC METALLOPROTEINASE NAS-37"/>
    <property type="match status" value="1"/>
</dbReference>
<dbReference type="InterPro" id="IPR024079">
    <property type="entry name" value="MetalloPept_cat_dom_sf"/>
</dbReference>
<dbReference type="GO" id="GO:0004222">
    <property type="term" value="F:metalloendopeptidase activity"/>
    <property type="evidence" value="ECO:0007669"/>
    <property type="project" value="InterPro"/>
</dbReference>
<dbReference type="Pfam" id="PF01400">
    <property type="entry name" value="Astacin"/>
    <property type="match status" value="1"/>
</dbReference>
<evidence type="ECO:0000256" key="1">
    <source>
        <dbReference type="ARBA" id="ARBA00022723"/>
    </source>
</evidence>
<keyword evidence="7" id="KW-1185">Reference proteome</keyword>
<dbReference type="AlphaFoldDB" id="A0AAV5SX80"/>
<dbReference type="SUPFAM" id="SSF55486">
    <property type="entry name" value="Metalloproteases ('zincins'), catalytic domain"/>
    <property type="match status" value="1"/>
</dbReference>
<organism evidence="6 7">
    <name type="scientific">Pristionchus entomophagus</name>
    <dbReference type="NCBI Taxonomy" id="358040"/>
    <lineage>
        <taxon>Eukaryota</taxon>
        <taxon>Metazoa</taxon>
        <taxon>Ecdysozoa</taxon>
        <taxon>Nematoda</taxon>
        <taxon>Chromadorea</taxon>
        <taxon>Rhabditida</taxon>
        <taxon>Rhabditina</taxon>
        <taxon>Diplogasteromorpha</taxon>
        <taxon>Diplogasteroidea</taxon>
        <taxon>Neodiplogasteridae</taxon>
        <taxon>Pristionchus</taxon>
    </lineage>
</organism>
<feature type="domain" description="Peptidase M12A" evidence="5">
    <location>
        <begin position="1"/>
        <end position="98"/>
    </location>
</feature>
<dbReference type="EMBL" id="BTSX01000003">
    <property type="protein sequence ID" value="GMS87355.1"/>
    <property type="molecule type" value="Genomic_DNA"/>
</dbReference>
<keyword evidence="1" id="KW-0479">Metal-binding</keyword>
<gene>
    <name evidence="6" type="ORF">PENTCL1PPCAC_9530</name>
</gene>
<dbReference type="InterPro" id="IPR000742">
    <property type="entry name" value="EGF"/>
</dbReference>
<dbReference type="PROSITE" id="PS00022">
    <property type="entry name" value="EGF_1"/>
    <property type="match status" value="1"/>
</dbReference>
<keyword evidence="3" id="KW-0482">Metalloprotease</keyword>
<reference evidence="6" key="1">
    <citation type="submission" date="2023-10" db="EMBL/GenBank/DDBJ databases">
        <title>Genome assembly of Pristionchus species.</title>
        <authorList>
            <person name="Yoshida K."/>
            <person name="Sommer R.J."/>
        </authorList>
    </citation>
    <scope>NUCLEOTIDE SEQUENCE</scope>
    <source>
        <strain evidence="6">RS0144</strain>
    </source>
</reference>
<dbReference type="GO" id="GO:0046872">
    <property type="term" value="F:metal ion binding"/>
    <property type="evidence" value="ECO:0007669"/>
    <property type="project" value="UniProtKB-KW"/>
</dbReference>
<dbReference type="Proteomes" id="UP001432027">
    <property type="component" value="Unassembled WGS sequence"/>
</dbReference>
<keyword evidence="3" id="KW-0645">Protease</keyword>
<keyword evidence="3" id="KW-0378">Hydrolase</keyword>